<dbReference type="Proteomes" id="UP000002772">
    <property type="component" value="Unassembled WGS sequence"/>
</dbReference>
<evidence type="ECO:0000313" key="3">
    <source>
        <dbReference type="EMBL" id="EGN55995.1"/>
    </source>
</evidence>
<dbReference type="AlphaFoldDB" id="F8NBW9"/>
<dbReference type="RefSeq" id="WP_007572876.1">
    <property type="nucleotide sequence ID" value="NZ_BPTS01000001.1"/>
</dbReference>
<dbReference type="Gene3D" id="2.60.40.2370">
    <property type="entry name" value="NigD-like, C-terminal beta sandwich domain"/>
    <property type="match status" value="1"/>
</dbReference>
<reference evidence="4" key="1">
    <citation type="journal article" date="2011" name="Stand. Genomic Sci.">
        <title>Non-contiguous finished genome sequence of the opportunistic oral pathogen Prevotella multisaccharivorax type strain (PPPA20).</title>
        <authorList>
            <person name="Pati A."/>
            <person name="Gronow S."/>
            <person name="Lu M."/>
            <person name="Lapidus A."/>
            <person name="Nolan M."/>
            <person name="Lucas S."/>
            <person name="Hammon N."/>
            <person name="Deshpande S."/>
            <person name="Cheng J.F."/>
            <person name="Tapia R."/>
            <person name="Han C."/>
            <person name="Goodwin L."/>
            <person name="Pitluck S."/>
            <person name="Liolios K."/>
            <person name="Pagani I."/>
            <person name="Mavromatis K."/>
            <person name="Mikhailova N."/>
            <person name="Huntemann M."/>
            <person name="Chen A."/>
            <person name="Palaniappan K."/>
            <person name="Land M."/>
            <person name="Hauser L."/>
            <person name="Detter J.C."/>
            <person name="Brambilla E.M."/>
            <person name="Rohde M."/>
            <person name="Goker M."/>
            <person name="Woyke T."/>
            <person name="Bristow J."/>
            <person name="Eisen J.A."/>
            <person name="Markowitz V."/>
            <person name="Hugenholtz P."/>
            <person name="Kyrpides N.C."/>
            <person name="Klenk H.P."/>
            <person name="Ivanova N."/>
        </authorList>
    </citation>
    <scope>NUCLEOTIDE SEQUENCE [LARGE SCALE GENOMIC DNA]</scope>
    <source>
        <strain evidence="4">DSM 17128</strain>
    </source>
</reference>
<dbReference type="PROSITE" id="PS51257">
    <property type="entry name" value="PROKAR_LIPOPROTEIN"/>
    <property type="match status" value="1"/>
</dbReference>
<sequence length="229" mass="26136">MNRLFKLMAFAAILFSVSATLQSCDLDNDDNKLIIDPIERPNALVTFKTDSTTGAFFMQLNDSVTLVDKNITKSPYGDKEVRGLISFVPVDKNETGLRRQIHLIMVFDSIRIKPMSPVVPDLQKAYGNDPVEIVNDWTTVCEDGYLTLRFRTYFEGVKPHVLRLVRTGDYEVTLYHDAGNDVRGRLYDGWIAFRLNDLPDTGGNYKDLTLKWTSFSGEKSVTFKYKTRK</sequence>
<organism evidence="3 4">
    <name type="scientific">Hallella multisaccharivorax DSM 17128</name>
    <dbReference type="NCBI Taxonomy" id="688246"/>
    <lineage>
        <taxon>Bacteria</taxon>
        <taxon>Pseudomonadati</taxon>
        <taxon>Bacteroidota</taxon>
        <taxon>Bacteroidia</taxon>
        <taxon>Bacteroidales</taxon>
        <taxon>Prevotellaceae</taxon>
        <taxon>Hallella</taxon>
    </lineage>
</organism>
<evidence type="ECO:0000259" key="2">
    <source>
        <dbReference type="Pfam" id="PF17415"/>
    </source>
</evidence>
<dbReference type="HOGENOM" id="CLU_097801_0_0_10"/>
<proteinExistence type="predicted"/>
<accession>F8NBW9</accession>
<dbReference type="eggNOG" id="ENOG502Z82F">
    <property type="taxonomic scope" value="Bacteria"/>
</dbReference>
<dbReference type="Pfam" id="PF17415">
    <property type="entry name" value="NigD_C"/>
    <property type="match status" value="1"/>
</dbReference>
<evidence type="ECO:0000256" key="1">
    <source>
        <dbReference type="SAM" id="SignalP"/>
    </source>
</evidence>
<dbReference type="InterPro" id="IPR035376">
    <property type="entry name" value="NigD_C"/>
</dbReference>
<feature type="domain" description="NigD-like C-terminal" evidence="2">
    <location>
        <begin position="117"/>
        <end position="225"/>
    </location>
</feature>
<keyword evidence="4" id="KW-1185">Reference proteome</keyword>
<gene>
    <name evidence="3" type="ORF">Premu_0514</name>
</gene>
<protein>
    <recommendedName>
        <fullName evidence="2">NigD-like C-terminal domain-containing protein</fullName>
    </recommendedName>
</protein>
<evidence type="ECO:0000313" key="4">
    <source>
        <dbReference type="Proteomes" id="UP000002772"/>
    </source>
</evidence>
<name>F8NBW9_9BACT</name>
<dbReference type="InterPro" id="IPR038143">
    <property type="entry name" value="NigD-like_C_dom_sf"/>
</dbReference>
<feature type="chain" id="PRO_5003375855" description="NigD-like C-terminal domain-containing protein" evidence="1">
    <location>
        <begin position="22"/>
        <end position="229"/>
    </location>
</feature>
<dbReference type="STRING" id="688246.Premu_0514"/>
<dbReference type="OrthoDB" id="1016751at2"/>
<dbReference type="EMBL" id="GL945017">
    <property type="protein sequence ID" value="EGN55995.1"/>
    <property type="molecule type" value="Genomic_DNA"/>
</dbReference>
<feature type="signal peptide" evidence="1">
    <location>
        <begin position="1"/>
        <end position="21"/>
    </location>
</feature>
<keyword evidence="1" id="KW-0732">Signal</keyword>